<protein>
    <submittedName>
        <fullName evidence="1">Phage minor tail protein L</fullName>
    </submittedName>
</protein>
<evidence type="ECO:0000313" key="1">
    <source>
        <dbReference type="EMBL" id="AWK13732.1"/>
    </source>
</evidence>
<dbReference type="RefSeq" id="WP_072551118.1">
    <property type="nucleotide sequence ID" value="NZ_CP021659.1"/>
</dbReference>
<organism evidence="1 2">
    <name type="scientific">Candidatus Fukatsuia symbiotica</name>
    <dbReference type="NCBI Taxonomy" id="1878942"/>
    <lineage>
        <taxon>Bacteria</taxon>
        <taxon>Pseudomonadati</taxon>
        <taxon>Pseudomonadota</taxon>
        <taxon>Gammaproteobacteria</taxon>
        <taxon>Enterobacterales</taxon>
        <taxon>Yersiniaceae</taxon>
        <taxon>Candidatus Fukatsuia</taxon>
    </lineage>
</organism>
<dbReference type="NCBIfam" id="TIGR01600">
    <property type="entry name" value="phage_tail_L"/>
    <property type="match status" value="1"/>
</dbReference>
<evidence type="ECO:0000313" key="2">
    <source>
        <dbReference type="Proteomes" id="UP000261875"/>
    </source>
</evidence>
<proteinExistence type="predicted"/>
<dbReference type="GO" id="GO:0046718">
    <property type="term" value="P:symbiont entry into host cell"/>
    <property type="evidence" value="ECO:0007669"/>
    <property type="project" value="InterPro"/>
</dbReference>
<dbReference type="GO" id="GO:0030430">
    <property type="term" value="C:host cell cytoplasm"/>
    <property type="evidence" value="ECO:0007669"/>
    <property type="project" value="InterPro"/>
</dbReference>
<accession>A0A2U8I3M1</accession>
<dbReference type="InterPro" id="IPR006487">
    <property type="entry name" value="Phage_lambda_L"/>
</dbReference>
<gene>
    <name evidence="1" type="ORF">CCS41_03360</name>
</gene>
<dbReference type="STRING" id="1878942.GCA_900128755_01716"/>
<dbReference type="Pfam" id="PF05100">
    <property type="entry name" value="Phage_tail_L"/>
    <property type="match status" value="1"/>
</dbReference>
<dbReference type="OrthoDB" id="5673400at2"/>
<dbReference type="AlphaFoldDB" id="A0A2U8I3M1"/>
<dbReference type="EMBL" id="CP021659">
    <property type="protein sequence ID" value="AWK13732.1"/>
    <property type="molecule type" value="Genomic_DNA"/>
</dbReference>
<dbReference type="KEGG" id="fsm:CCS41_03360"/>
<dbReference type="Proteomes" id="UP000261875">
    <property type="component" value="Chromosome"/>
</dbReference>
<dbReference type="GO" id="GO:0051536">
    <property type="term" value="F:iron-sulfur cluster binding"/>
    <property type="evidence" value="ECO:0007669"/>
    <property type="project" value="InterPro"/>
</dbReference>
<sequence>MTTHIDLQRLLPGNRIRLFEVDGTAFQATILRFHADTLAHTPEELTTAAADETKLNAKSIWWQDKEYTPWPVQIEGLETASDGQQAQPRLTVANLNGSITALCLKFDDMLQAKVIIHDTFKHYLDARNFAHGNPESDPTQEKVQVYTIDSKSIETSEVVEFTLSSPADLQGLLIPTRQIHSLCTWAMRGDYRSGSGCDYAGSQYFDEQGDPTDDLTQDRCTGRLVECKNRFGRHNPLPFGGFPGSALIKR</sequence>
<keyword evidence="2" id="KW-1185">Reference proteome</keyword>
<name>A0A2U8I3M1_9GAMM</name>
<reference evidence="1 2" key="1">
    <citation type="submission" date="2017-05" db="EMBL/GenBank/DDBJ databases">
        <title>Genome sequence of Candidatus Fukatsuia symbiotica and Candidatus Hamiltonella defensa from Acyrthosiphon pisum strain 5D.</title>
        <authorList>
            <person name="Patel V.A."/>
            <person name="Chevignon G."/>
            <person name="Russell J.A."/>
            <person name="Oliver K.M."/>
        </authorList>
    </citation>
    <scope>NUCLEOTIDE SEQUENCE [LARGE SCALE GENOMIC DNA]</scope>
    <source>
        <strain evidence="1 2">5D</strain>
    </source>
</reference>